<reference evidence="1 2" key="1">
    <citation type="submission" date="2024-01" db="EMBL/GenBank/DDBJ databases">
        <title>The genomes of 5 underutilized Papilionoideae crops provide insights into root nodulation and disease resistanc.</title>
        <authorList>
            <person name="Yuan L."/>
        </authorList>
    </citation>
    <scope>NUCLEOTIDE SEQUENCE [LARGE SCALE GENOMIC DNA]</scope>
    <source>
        <strain evidence="1">ZHUSHIDOU_FW_LH</strain>
        <tissue evidence="1">Leaf</tissue>
    </source>
</reference>
<dbReference type="PANTHER" id="PTHR34130">
    <property type="entry name" value="OS08G0243800 PROTEIN"/>
    <property type="match status" value="1"/>
</dbReference>
<evidence type="ECO:0000313" key="2">
    <source>
        <dbReference type="Proteomes" id="UP001372338"/>
    </source>
</evidence>
<organism evidence="1 2">
    <name type="scientific">Crotalaria pallida</name>
    <name type="common">Smooth rattlebox</name>
    <name type="synonym">Crotalaria striata</name>
    <dbReference type="NCBI Taxonomy" id="3830"/>
    <lineage>
        <taxon>Eukaryota</taxon>
        <taxon>Viridiplantae</taxon>
        <taxon>Streptophyta</taxon>
        <taxon>Embryophyta</taxon>
        <taxon>Tracheophyta</taxon>
        <taxon>Spermatophyta</taxon>
        <taxon>Magnoliopsida</taxon>
        <taxon>eudicotyledons</taxon>
        <taxon>Gunneridae</taxon>
        <taxon>Pentapetalae</taxon>
        <taxon>rosids</taxon>
        <taxon>fabids</taxon>
        <taxon>Fabales</taxon>
        <taxon>Fabaceae</taxon>
        <taxon>Papilionoideae</taxon>
        <taxon>50 kb inversion clade</taxon>
        <taxon>genistoids sensu lato</taxon>
        <taxon>core genistoids</taxon>
        <taxon>Crotalarieae</taxon>
        <taxon>Crotalaria</taxon>
    </lineage>
</organism>
<gene>
    <name evidence="1" type="ORF">RIF29_18459</name>
</gene>
<protein>
    <submittedName>
        <fullName evidence="1">Uncharacterized protein</fullName>
    </submittedName>
</protein>
<evidence type="ECO:0000313" key="1">
    <source>
        <dbReference type="EMBL" id="KAK7277308.1"/>
    </source>
</evidence>
<accession>A0AAN9FSQ0</accession>
<sequence>MMCIMKHYEPIPRPDSLTGTGHLDFNFPTPISPDTALQNDVVFCGKVMIQKSEPAPSTERTNKKPFLTKCESLRKPNPVRNQRWGDSRLLRRSSSSSCSRRRHFNGLFGAVKFPVQMELSDMRRRQERRGKERLLPEIPADGGRRYCWQLIRPLKRSLGAFAAALFGGVRLV</sequence>
<dbReference type="EMBL" id="JAYWIO010000003">
    <property type="protein sequence ID" value="KAK7277308.1"/>
    <property type="molecule type" value="Genomic_DNA"/>
</dbReference>
<dbReference type="PANTHER" id="PTHR34130:SF8">
    <property type="entry name" value="TRANSMEMBRANE PROTEIN"/>
    <property type="match status" value="1"/>
</dbReference>
<dbReference type="AlphaFoldDB" id="A0AAN9FSQ0"/>
<comment type="caution">
    <text evidence="1">The sequence shown here is derived from an EMBL/GenBank/DDBJ whole genome shotgun (WGS) entry which is preliminary data.</text>
</comment>
<dbReference type="Proteomes" id="UP001372338">
    <property type="component" value="Unassembled WGS sequence"/>
</dbReference>
<keyword evidence="2" id="KW-1185">Reference proteome</keyword>
<proteinExistence type="predicted"/>
<name>A0AAN9FSQ0_CROPI</name>